<reference evidence="3" key="1">
    <citation type="journal article" date="2019" name="Int. J. Syst. Evol. Microbiol.">
        <title>The Global Catalogue of Microorganisms (GCM) 10K type strain sequencing project: providing services to taxonomists for standard genome sequencing and annotation.</title>
        <authorList>
            <consortium name="The Broad Institute Genomics Platform"/>
            <consortium name="The Broad Institute Genome Sequencing Center for Infectious Disease"/>
            <person name="Wu L."/>
            <person name="Ma J."/>
        </authorList>
    </citation>
    <scope>NUCLEOTIDE SEQUENCE [LARGE SCALE GENOMIC DNA]</scope>
    <source>
        <strain evidence="3">JCM 16929</strain>
    </source>
</reference>
<organism evidence="2 3">
    <name type="scientific">Microlunatus ginsengisoli</name>
    <dbReference type="NCBI Taxonomy" id="363863"/>
    <lineage>
        <taxon>Bacteria</taxon>
        <taxon>Bacillati</taxon>
        <taxon>Actinomycetota</taxon>
        <taxon>Actinomycetes</taxon>
        <taxon>Propionibacteriales</taxon>
        <taxon>Propionibacteriaceae</taxon>
        <taxon>Microlunatus</taxon>
    </lineage>
</organism>
<comment type="caution">
    <text evidence="2">The sequence shown here is derived from an EMBL/GenBank/DDBJ whole genome shotgun (WGS) entry which is preliminary data.</text>
</comment>
<evidence type="ECO:0000313" key="2">
    <source>
        <dbReference type="EMBL" id="GAA3640852.1"/>
    </source>
</evidence>
<name>A0ABP7AVM7_9ACTN</name>
<proteinExistence type="predicted"/>
<dbReference type="Proteomes" id="UP001501490">
    <property type="component" value="Unassembled WGS sequence"/>
</dbReference>
<accession>A0ABP7AVM7</accession>
<evidence type="ECO:0000313" key="3">
    <source>
        <dbReference type="Proteomes" id="UP001501490"/>
    </source>
</evidence>
<dbReference type="EMBL" id="BAABAB010000050">
    <property type="protein sequence ID" value="GAA3640852.1"/>
    <property type="molecule type" value="Genomic_DNA"/>
</dbReference>
<keyword evidence="3" id="KW-1185">Reference proteome</keyword>
<feature type="region of interest" description="Disordered" evidence="1">
    <location>
        <begin position="30"/>
        <end position="73"/>
    </location>
</feature>
<gene>
    <name evidence="2" type="ORF">GCM10022236_49350</name>
</gene>
<sequence length="108" mass="11722">MPPGTAHRRTSPVLHTSRCRLTPRAAGVERQSGVCSGSQGCEAVGDRGLSRTTRGNWPPDGDGGGAERIPGDHHPRWVILARRAETTASQPSRCATVLPDPWRIRRNH</sequence>
<protein>
    <submittedName>
        <fullName evidence="2">Uncharacterized protein</fullName>
    </submittedName>
</protein>
<evidence type="ECO:0000256" key="1">
    <source>
        <dbReference type="SAM" id="MobiDB-lite"/>
    </source>
</evidence>